<keyword evidence="10" id="KW-0249">Electron transport</keyword>
<evidence type="ECO:0000256" key="13">
    <source>
        <dbReference type="ARBA" id="ARBA00023136"/>
    </source>
</evidence>
<feature type="non-terminal residue" evidence="16">
    <location>
        <position position="1"/>
    </location>
</feature>
<evidence type="ECO:0000256" key="5">
    <source>
        <dbReference type="ARBA" id="ARBA00018678"/>
    </source>
</evidence>
<evidence type="ECO:0000256" key="1">
    <source>
        <dbReference type="ARBA" id="ARBA00003335"/>
    </source>
</evidence>
<dbReference type="PANTHER" id="PTHR15222:SF2">
    <property type="entry name" value="NADH DEHYDROGENASE [UBIQUINONE] 1 BETA SUBCOMPLEX SUBUNIT 1"/>
    <property type="match status" value="1"/>
</dbReference>
<dbReference type="InParanoid" id="D2HC69"/>
<dbReference type="PANTHER" id="PTHR15222">
    <property type="entry name" value="NADH DEHYDROGENASE [UBIQUINONE] 1 BETA SUBCOMPLEX SUBUNIT 1"/>
    <property type="match status" value="1"/>
</dbReference>
<evidence type="ECO:0000256" key="12">
    <source>
        <dbReference type="ARBA" id="ARBA00023128"/>
    </source>
</evidence>
<protein>
    <recommendedName>
        <fullName evidence="5">NADH dehydrogenase [ubiquinone] 1 beta subcomplex subunit 1</fullName>
    </recommendedName>
    <alternativeName>
        <fullName evidence="15">Complex I-MNLL</fullName>
    </alternativeName>
    <alternativeName>
        <fullName evidence="14">NADH-ubiquinone oxidoreductase MNLL subunit</fullName>
    </alternativeName>
</protein>
<gene>
    <name evidence="16" type="ORF">PANDA_008166</name>
</gene>
<evidence type="ECO:0000256" key="11">
    <source>
        <dbReference type="ARBA" id="ARBA00022989"/>
    </source>
</evidence>
<keyword evidence="12" id="KW-0496">Mitochondrion</keyword>
<evidence type="ECO:0000256" key="8">
    <source>
        <dbReference type="ARBA" id="ARBA00022692"/>
    </source>
</evidence>
<keyword evidence="11" id="KW-1133">Transmembrane helix</keyword>
<organism evidence="16">
    <name type="scientific">Ailuropoda melanoleuca</name>
    <name type="common">Giant panda</name>
    <dbReference type="NCBI Taxonomy" id="9646"/>
    <lineage>
        <taxon>Eukaryota</taxon>
        <taxon>Metazoa</taxon>
        <taxon>Chordata</taxon>
        <taxon>Craniata</taxon>
        <taxon>Vertebrata</taxon>
        <taxon>Euteleostomi</taxon>
        <taxon>Mammalia</taxon>
        <taxon>Eutheria</taxon>
        <taxon>Laurasiatheria</taxon>
        <taxon>Carnivora</taxon>
        <taxon>Caniformia</taxon>
        <taxon>Ursidae</taxon>
        <taxon>Ailuropoda</taxon>
    </lineage>
</organism>
<comment type="subunit">
    <text evidence="4">Complex I is composed of 45 different subunits.</text>
</comment>
<feature type="non-terminal residue" evidence="16">
    <location>
        <position position="66"/>
    </location>
</feature>
<evidence type="ECO:0000313" key="16">
    <source>
        <dbReference type="EMBL" id="EFB13852.1"/>
    </source>
</evidence>
<dbReference type="Pfam" id="PF08040">
    <property type="entry name" value="NADH_oxidored"/>
    <property type="match status" value="1"/>
</dbReference>
<evidence type="ECO:0000256" key="9">
    <source>
        <dbReference type="ARBA" id="ARBA00022792"/>
    </source>
</evidence>
<reference evidence="16" key="1">
    <citation type="journal article" date="2010" name="Nature">
        <title>The sequence and de novo assembly of the giant panda genome.</title>
        <authorList>
            <person name="Li R."/>
            <person name="Fan W."/>
            <person name="Tian G."/>
            <person name="Zhu H."/>
            <person name="He L."/>
            <person name="Cai J."/>
            <person name="Huang Q."/>
            <person name="Cai Q."/>
            <person name="Li B."/>
            <person name="Bai Y."/>
            <person name="Zhang Z."/>
            <person name="Zhang Y."/>
            <person name="Wang W."/>
            <person name="Li J."/>
            <person name="Wei F."/>
            <person name="Li H."/>
            <person name="Jian M."/>
            <person name="Li J."/>
            <person name="Zhang Z."/>
            <person name="Nielsen R."/>
            <person name="Li D."/>
            <person name="Gu W."/>
            <person name="Yang Z."/>
            <person name="Xuan Z."/>
            <person name="Ryder O.A."/>
            <person name="Leung F.C."/>
            <person name="Zhou Y."/>
            <person name="Cao J."/>
            <person name="Sun X."/>
            <person name="Fu Y."/>
            <person name="Fang X."/>
            <person name="Guo X."/>
            <person name="Wang B."/>
            <person name="Hou R."/>
            <person name="Shen F."/>
            <person name="Mu B."/>
            <person name="Ni P."/>
            <person name="Lin R."/>
            <person name="Qian W."/>
            <person name="Wang G."/>
            <person name="Yu C."/>
            <person name="Nie W."/>
            <person name="Wang J."/>
            <person name="Wu Z."/>
            <person name="Liang H."/>
            <person name="Min J."/>
            <person name="Wu Q."/>
            <person name="Cheng S."/>
            <person name="Ruan J."/>
            <person name="Wang M."/>
            <person name="Shi Z."/>
            <person name="Wen M."/>
            <person name="Liu B."/>
            <person name="Ren X."/>
            <person name="Zheng H."/>
            <person name="Dong D."/>
            <person name="Cook K."/>
            <person name="Shan G."/>
            <person name="Zhang H."/>
            <person name="Kosiol C."/>
            <person name="Xie X."/>
            <person name="Lu Z."/>
            <person name="Zheng H."/>
            <person name="Li Y."/>
            <person name="Steiner C.C."/>
            <person name="Lam T.T."/>
            <person name="Lin S."/>
            <person name="Zhang Q."/>
            <person name="Li G."/>
            <person name="Tian J."/>
            <person name="Gong T."/>
            <person name="Liu H."/>
            <person name="Zhang D."/>
            <person name="Fang L."/>
            <person name="Ye C."/>
            <person name="Zhang J."/>
            <person name="Hu W."/>
            <person name="Xu A."/>
            <person name="Ren Y."/>
            <person name="Zhang G."/>
            <person name="Bruford M.W."/>
            <person name="Li Q."/>
            <person name="Ma L."/>
            <person name="Guo Y."/>
            <person name="An N."/>
            <person name="Hu Y."/>
            <person name="Zheng Y."/>
            <person name="Shi Y."/>
            <person name="Li Z."/>
            <person name="Liu Q."/>
            <person name="Chen Y."/>
            <person name="Zhao J."/>
            <person name="Qu N."/>
            <person name="Zhao S."/>
            <person name="Tian F."/>
            <person name="Wang X."/>
            <person name="Wang H."/>
            <person name="Xu L."/>
            <person name="Liu X."/>
            <person name="Vinar T."/>
            <person name="Wang Y."/>
            <person name="Lam T.W."/>
            <person name="Yiu S.M."/>
            <person name="Liu S."/>
            <person name="Zhang H."/>
            <person name="Li D."/>
            <person name="Huang Y."/>
            <person name="Wang X."/>
            <person name="Yang G."/>
            <person name="Jiang Z."/>
            <person name="Wang J."/>
            <person name="Qin N."/>
            <person name="Li L."/>
            <person name="Li J."/>
            <person name="Bolund L."/>
            <person name="Kristiansen K."/>
            <person name="Wong G.K."/>
            <person name="Olson M."/>
            <person name="Zhang X."/>
            <person name="Li S."/>
            <person name="Yang H."/>
            <person name="Wang J."/>
            <person name="Wang J."/>
        </authorList>
    </citation>
    <scope>NUCLEOTIDE SEQUENCE [LARGE SCALE GENOMIC DNA]</scope>
</reference>
<comment type="subcellular location">
    <subcellularLocation>
        <location evidence="2">Mitochondrion inner membrane</location>
        <topology evidence="2">Single-pass membrane protein</topology>
        <orientation evidence="2">Matrix side</orientation>
    </subcellularLocation>
</comment>
<evidence type="ECO:0000256" key="4">
    <source>
        <dbReference type="ARBA" id="ARBA00011533"/>
    </source>
</evidence>
<comment type="similarity">
    <text evidence="3">Belongs to the complex I NDUFB1 subunit family.</text>
</comment>
<evidence type="ECO:0000256" key="15">
    <source>
        <dbReference type="ARBA" id="ARBA00033364"/>
    </source>
</evidence>
<keyword evidence="8" id="KW-0812">Transmembrane</keyword>
<keyword evidence="9" id="KW-0999">Mitochondrion inner membrane</keyword>
<evidence type="ECO:0000256" key="7">
    <source>
        <dbReference type="ARBA" id="ARBA00022660"/>
    </source>
</evidence>
<evidence type="ECO:0000256" key="6">
    <source>
        <dbReference type="ARBA" id="ARBA00022448"/>
    </source>
</evidence>
<keyword evidence="7" id="KW-0679">Respiratory chain</keyword>
<dbReference type="GO" id="GO:0005743">
    <property type="term" value="C:mitochondrial inner membrane"/>
    <property type="evidence" value="ECO:0007669"/>
    <property type="project" value="UniProtKB-SubCell"/>
</dbReference>
<keyword evidence="13" id="KW-0472">Membrane</keyword>
<evidence type="ECO:0000256" key="3">
    <source>
        <dbReference type="ARBA" id="ARBA00007393"/>
    </source>
</evidence>
<proteinExistence type="inferred from homology"/>
<dbReference type="InterPro" id="IPR012575">
    <property type="entry name" value="NDUB1"/>
</dbReference>
<dbReference type="EMBL" id="GL192676">
    <property type="protein sequence ID" value="EFB13852.1"/>
    <property type="molecule type" value="Genomic_DNA"/>
</dbReference>
<name>D2HC69_AILME</name>
<accession>D2HC69</accession>
<comment type="function">
    <text evidence="1">Accessory subunit of the mitochondrial membrane respiratory chain NADH dehydrogenase (Complex I) that is believed not to be involved in catalysis. Complex I functions in the transfer of electrons from NADH to the respiratory chain. The immediate electron acceptor for the enzyme is believed to be ubiquinone.</text>
</comment>
<sequence length="66" mass="7688">VVFGTKATAFMMNVIWIIHDQWAHTLVPVGCVLGCCLDRKNDEKLTAFWNKTLSKRKRRPKEEVAW</sequence>
<evidence type="ECO:0000256" key="10">
    <source>
        <dbReference type="ARBA" id="ARBA00022982"/>
    </source>
</evidence>
<evidence type="ECO:0000256" key="14">
    <source>
        <dbReference type="ARBA" id="ARBA00030377"/>
    </source>
</evidence>
<keyword evidence="6" id="KW-0813">Transport</keyword>
<evidence type="ECO:0000256" key="2">
    <source>
        <dbReference type="ARBA" id="ARBA00004298"/>
    </source>
</evidence>
<dbReference type="AlphaFoldDB" id="D2HC69"/>